<feature type="region of interest" description="Disordered" evidence="1">
    <location>
        <begin position="1"/>
        <end position="75"/>
    </location>
</feature>
<reference evidence="2" key="1">
    <citation type="submission" date="2023-03" db="EMBL/GenBank/DDBJ databases">
        <title>Massive genome expansion in bonnet fungi (Mycena s.s.) driven by repeated elements and novel gene families across ecological guilds.</title>
        <authorList>
            <consortium name="Lawrence Berkeley National Laboratory"/>
            <person name="Harder C.B."/>
            <person name="Miyauchi S."/>
            <person name="Viragh M."/>
            <person name="Kuo A."/>
            <person name="Thoen E."/>
            <person name="Andreopoulos B."/>
            <person name="Lu D."/>
            <person name="Skrede I."/>
            <person name="Drula E."/>
            <person name="Henrissat B."/>
            <person name="Morin E."/>
            <person name="Kohler A."/>
            <person name="Barry K."/>
            <person name="LaButti K."/>
            <person name="Morin E."/>
            <person name="Salamov A."/>
            <person name="Lipzen A."/>
            <person name="Mereny Z."/>
            <person name="Hegedus B."/>
            <person name="Baldrian P."/>
            <person name="Stursova M."/>
            <person name="Weitz H."/>
            <person name="Taylor A."/>
            <person name="Grigoriev I.V."/>
            <person name="Nagy L.G."/>
            <person name="Martin F."/>
            <person name="Kauserud H."/>
        </authorList>
    </citation>
    <scope>NUCLEOTIDE SEQUENCE</scope>
    <source>
        <strain evidence="2">CBHHK067</strain>
    </source>
</reference>
<organism evidence="2 3">
    <name type="scientific">Mycena rosella</name>
    <name type="common">Pink bonnet</name>
    <name type="synonym">Agaricus rosellus</name>
    <dbReference type="NCBI Taxonomy" id="1033263"/>
    <lineage>
        <taxon>Eukaryota</taxon>
        <taxon>Fungi</taxon>
        <taxon>Dikarya</taxon>
        <taxon>Basidiomycota</taxon>
        <taxon>Agaricomycotina</taxon>
        <taxon>Agaricomycetes</taxon>
        <taxon>Agaricomycetidae</taxon>
        <taxon>Agaricales</taxon>
        <taxon>Marasmiineae</taxon>
        <taxon>Mycenaceae</taxon>
        <taxon>Mycena</taxon>
    </lineage>
</organism>
<sequence>MGSAEEEEGGEHADVEAEMGEVDGGEEAAEEGGDGATARMRSRAGRGEEEEEGGGRAGGCGGGAGLGEERRQGGEEGVCTHSATKIKKFFCKEFVQPKLFGNIHAVFFSQPTVRFRAEPRGERDMCSQTIERKNIAHDCSIRSPCPLQTIHASSWIKTGAVASGDHVKPLDVGQKTGGSRWRIRSLRNRTHNHSQVPDSMAWWKIKMCKVGRYLRYGP</sequence>
<comment type="caution">
    <text evidence="2">The sequence shown here is derived from an EMBL/GenBank/DDBJ whole genome shotgun (WGS) entry which is preliminary data.</text>
</comment>
<name>A0AAD7G9S9_MYCRO</name>
<accession>A0AAD7G9S9</accession>
<gene>
    <name evidence="2" type="ORF">B0H17DRAFT_1138363</name>
</gene>
<protein>
    <submittedName>
        <fullName evidence="2">Uncharacterized protein</fullName>
    </submittedName>
</protein>
<keyword evidence="3" id="KW-1185">Reference proteome</keyword>
<evidence type="ECO:0000313" key="2">
    <source>
        <dbReference type="EMBL" id="KAJ7681613.1"/>
    </source>
</evidence>
<feature type="compositionally biased region" description="Gly residues" evidence="1">
    <location>
        <begin position="55"/>
        <end position="66"/>
    </location>
</feature>
<evidence type="ECO:0000313" key="3">
    <source>
        <dbReference type="Proteomes" id="UP001221757"/>
    </source>
</evidence>
<proteinExistence type="predicted"/>
<evidence type="ECO:0000256" key="1">
    <source>
        <dbReference type="SAM" id="MobiDB-lite"/>
    </source>
</evidence>
<feature type="compositionally biased region" description="Acidic residues" evidence="1">
    <location>
        <begin position="16"/>
        <end position="33"/>
    </location>
</feature>
<dbReference type="EMBL" id="JARKIE010000116">
    <property type="protein sequence ID" value="KAJ7681613.1"/>
    <property type="molecule type" value="Genomic_DNA"/>
</dbReference>
<dbReference type="Proteomes" id="UP001221757">
    <property type="component" value="Unassembled WGS sequence"/>
</dbReference>
<dbReference type="AlphaFoldDB" id="A0AAD7G9S9"/>